<proteinExistence type="predicted"/>
<evidence type="ECO:0000313" key="2">
    <source>
        <dbReference type="EMBL" id="QOS67498.1"/>
    </source>
</evidence>
<sequence length="283" mass="31604">MSDGSAWEREALTVKQIPPLQTLLRCCDERLLIRAIVEEHAARVGDWDELPAKRRRAVEKRLSATIATMRGLPLDKKRARGTLLLPDEAFVLHARSGLIERRVSAALVALDDAPCARRAVERDDAAARGRAPDADPVGEGEGPRPRAYTLDPWERTLACRVWLGGPWCCRERYLVLASAFWEMTYLGFEYERVCARQAEEKARRLVEEGAPAGGAACGSSTGAPRSAADERQWRARAYGLAEPDRFALDYRDRLAACVAQLNDRSRRALWLRLLDVAERLGKG</sequence>
<feature type="compositionally biased region" description="Basic and acidic residues" evidence="1">
    <location>
        <begin position="122"/>
        <end position="133"/>
    </location>
</feature>
<evidence type="ECO:0000256" key="1">
    <source>
        <dbReference type="SAM" id="MobiDB-lite"/>
    </source>
</evidence>
<feature type="region of interest" description="Disordered" evidence="1">
    <location>
        <begin position="122"/>
        <end position="146"/>
    </location>
</feature>
<gene>
    <name evidence="2" type="ORF">GS424_013355</name>
</gene>
<dbReference type="RefSeq" id="WP_160942581.1">
    <property type="nucleotide sequence ID" value="NZ_CP063310.1"/>
</dbReference>
<reference evidence="2 3" key="1">
    <citation type="submission" date="2020-10" db="EMBL/GenBank/DDBJ databases">
        <title>Eggerthella sp. nov., isolated from human feces.</title>
        <authorList>
            <person name="Yajun G."/>
        </authorList>
    </citation>
    <scope>NUCLEOTIDE SEQUENCE [LARGE SCALE GENOMIC DNA]</scope>
    <source>
        <strain evidence="2 3">HF-1101</strain>
    </source>
</reference>
<evidence type="ECO:0000313" key="3">
    <source>
        <dbReference type="Proteomes" id="UP000478463"/>
    </source>
</evidence>
<dbReference type="Proteomes" id="UP000478463">
    <property type="component" value="Chromosome"/>
</dbReference>
<name>A0A6L7IST5_9ACTN</name>
<dbReference type="AlphaFoldDB" id="A0A6L7IST5"/>
<dbReference type="EMBL" id="CP063310">
    <property type="protein sequence ID" value="QOS67498.1"/>
    <property type="molecule type" value="Genomic_DNA"/>
</dbReference>
<dbReference type="KEGG" id="egd:GS424_013355"/>
<organism evidence="2 3">
    <name type="scientific">Eggerthella guodeyinii</name>
    <dbReference type="NCBI Taxonomy" id="2690837"/>
    <lineage>
        <taxon>Bacteria</taxon>
        <taxon>Bacillati</taxon>
        <taxon>Actinomycetota</taxon>
        <taxon>Coriobacteriia</taxon>
        <taxon>Eggerthellales</taxon>
        <taxon>Eggerthellaceae</taxon>
        <taxon>Eggerthella</taxon>
    </lineage>
</organism>
<accession>A0A6L7IST5</accession>
<protein>
    <submittedName>
        <fullName evidence="2">Uncharacterized protein</fullName>
    </submittedName>
</protein>